<comment type="caution">
    <text evidence="2">The sequence shown here is derived from an EMBL/GenBank/DDBJ whole genome shotgun (WGS) entry which is preliminary data.</text>
</comment>
<evidence type="ECO:0000313" key="3">
    <source>
        <dbReference type="Proteomes" id="UP000807342"/>
    </source>
</evidence>
<proteinExistence type="predicted"/>
<dbReference type="OrthoDB" id="3065531at2759"/>
<keyword evidence="3" id="KW-1185">Reference proteome</keyword>
<evidence type="ECO:0000313" key="2">
    <source>
        <dbReference type="EMBL" id="KAF9451005.1"/>
    </source>
</evidence>
<dbReference type="EMBL" id="MU151093">
    <property type="protein sequence ID" value="KAF9451005.1"/>
    <property type="molecule type" value="Genomic_DNA"/>
</dbReference>
<sequence>MFGNPYAFFTKVTTKKTMSLNKPRKRRDSFGLQLGKDGTVTLDLPGAIPERMLTKPLEGDVRRNGGSSRATPAASSSSRGRPQTLKSRKSAPSLPKVRQRRDSFGLEVRVDGTLSLDQLGRDRGRVDHAGTSEARSSENNETNYPGRSPNTYRSDEAQGGSGSLVREGRGQSSDRRNNREESRQSIRTAPQPVTPTATGNRSRRRLNEGSPTTTSENIIPSTETQRQLGGTRSREVLTSNSEINMLRERVRVLEAALIDRAPQATQTGNSDTPPAYESRPSSPVTALPTQTRFPAPMTPYN</sequence>
<feature type="compositionally biased region" description="Basic and acidic residues" evidence="1">
    <location>
        <begin position="119"/>
        <end position="138"/>
    </location>
</feature>
<feature type="compositionally biased region" description="Low complexity" evidence="1">
    <location>
        <begin position="65"/>
        <end position="82"/>
    </location>
</feature>
<accession>A0A9P5XHV1</accession>
<protein>
    <submittedName>
        <fullName evidence="2">Uncharacterized protein</fullName>
    </submittedName>
</protein>
<feature type="region of interest" description="Disordered" evidence="1">
    <location>
        <begin position="52"/>
        <end position="102"/>
    </location>
</feature>
<name>A0A9P5XHV1_9AGAR</name>
<feature type="compositionally biased region" description="Polar residues" evidence="1">
    <location>
        <begin position="263"/>
        <end position="272"/>
    </location>
</feature>
<dbReference type="Proteomes" id="UP000807342">
    <property type="component" value="Unassembled WGS sequence"/>
</dbReference>
<feature type="region of interest" description="Disordered" evidence="1">
    <location>
        <begin position="261"/>
        <end position="301"/>
    </location>
</feature>
<reference evidence="2" key="1">
    <citation type="submission" date="2020-11" db="EMBL/GenBank/DDBJ databases">
        <authorList>
            <consortium name="DOE Joint Genome Institute"/>
            <person name="Ahrendt S."/>
            <person name="Riley R."/>
            <person name="Andreopoulos W."/>
            <person name="Labutti K."/>
            <person name="Pangilinan J."/>
            <person name="Ruiz-Duenas F.J."/>
            <person name="Barrasa J.M."/>
            <person name="Sanchez-Garcia M."/>
            <person name="Camarero S."/>
            <person name="Miyauchi S."/>
            <person name="Serrano A."/>
            <person name="Linde D."/>
            <person name="Babiker R."/>
            <person name="Drula E."/>
            <person name="Ayuso-Fernandez I."/>
            <person name="Pacheco R."/>
            <person name="Padilla G."/>
            <person name="Ferreira P."/>
            <person name="Barriuso J."/>
            <person name="Kellner H."/>
            <person name="Castanera R."/>
            <person name="Alfaro M."/>
            <person name="Ramirez L."/>
            <person name="Pisabarro A.G."/>
            <person name="Kuo A."/>
            <person name="Tritt A."/>
            <person name="Lipzen A."/>
            <person name="He G."/>
            <person name="Yan M."/>
            <person name="Ng V."/>
            <person name="Cullen D."/>
            <person name="Martin F."/>
            <person name="Rosso M.-N."/>
            <person name="Henrissat B."/>
            <person name="Hibbett D."/>
            <person name="Martinez A.T."/>
            <person name="Grigoriev I.V."/>
        </authorList>
    </citation>
    <scope>NUCLEOTIDE SEQUENCE</scope>
    <source>
        <strain evidence="2">MF-IS2</strain>
    </source>
</reference>
<evidence type="ECO:0000256" key="1">
    <source>
        <dbReference type="SAM" id="MobiDB-lite"/>
    </source>
</evidence>
<feature type="compositionally biased region" description="Polar residues" evidence="1">
    <location>
        <begin position="279"/>
        <end position="292"/>
    </location>
</feature>
<feature type="compositionally biased region" description="Polar residues" evidence="1">
    <location>
        <begin position="209"/>
        <end position="234"/>
    </location>
</feature>
<organism evidence="2 3">
    <name type="scientific">Macrolepiota fuliginosa MF-IS2</name>
    <dbReference type="NCBI Taxonomy" id="1400762"/>
    <lineage>
        <taxon>Eukaryota</taxon>
        <taxon>Fungi</taxon>
        <taxon>Dikarya</taxon>
        <taxon>Basidiomycota</taxon>
        <taxon>Agaricomycotina</taxon>
        <taxon>Agaricomycetes</taxon>
        <taxon>Agaricomycetidae</taxon>
        <taxon>Agaricales</taxon>
        <taxon>Agaricineae</taxon>
        <taxon>Agaricaceae</taxon>
        <taxon>Macrolepiota</taxon>
    </lineage>
</organism>
<feature type="compositionally biased region" description="Polar residues" evidence="1">
    <location>
        <begin position="139"/>
        <end position="152"/>
    </location>
</feature>
<feature type="region of interest" description="Disordered" evidence="1">
    <location>
        <begin position="119"/>
        <end position="234"/>
    </location>
</feature>
<dbReference type="AlphaFoldDB" id="A0A9P5XHV1"/>
<gene>
    <name evidence="2" type="ORF">P691DRAFT_809030</name>
</gene>
<feature type="compositionally biased region" description="Basic and acidic residues" evidence="1">
    <location>
        <begin position="166"/>
        <end position="184"/>
    </location>
</feature>